<dbReference type="SUPFAM" id="SSF111331">
    <property type="entry name" value="NAD kinase/diacylglycerol kinase-like"/>
    <property type="match status" value="1"/>
</dbReference>
<feature type="region of interest" description="Disordered" evidence="1">
    <location>
        <begin position="408"/>
        <end position="455"/>
    </location>
</feature>
<reference evidence="2 3" key="1">
    <citation type="journal article" date="2023" name="Commun. Biol.">
        <title>Genome analysis of Parmales, the sister group of diatoms, reveals the evolutionary specialization of diatoms from phago-mixotrophs to photoautotrophs.</title>
        <authorList>
            <person name="Ban H."/>
            <person name="Sato S."/>
            <person name="Yoshikawa S."/>
            <person name="Yamada K."/>
            <person name="Nakamura Y."/>
            <person name="Ichinomiya M."/>
            <person name="Sato N."/>
            <person name="Blanc-Mathieu R."/>
            <person name="Endo H."/>
            <person name="Kuwata A."/>
            <person name="Ogata H."/>
        </authorList>
    </citation>
    <scope>NUCLEOTIDE SEQUENCE [LARGE SCALE GENOMIC DNA]</scope>
</reference>
<evidence type="ECO:0000313" key="3">
    <source>
        <dbReference type="Proteomes" id="UP001165060"/>
    </source>
</evidence>
<dbReference type="InterPro" id="IPR017438">
    <property type="entry name" value="ATP-NAD_kinase_N"/>
</dbReference>
<sequence length="473" mass="54289">MTASAVIHPLELKPSENGVPLLIVCPRYFKGYAQGLISAFPDAIVIYTNSYDKKTPGPETDPVQSRHDLFQSLSLRYDLTYPINVAVIDHDNILPSVAVNQLFPAAQQRKVKKVKHAFRLLVIPTLGNPNSLGHAMNVHCPEDAVRLLKDPSFVDVDLLEMEGNGFDAHKFVLYSVCFGSRLRPKSFTRGEKQWNRHYWREKNFKTTLEVKDYDYDIMTQHTMMNAPDQEKFLTDREQDVAAVSVHCLSSALTTDENRKVAPYAQVNDGKMDLVVVKGSGGREKKAMDAARRKRQKGDPNWYSNNPDMLYMKCEEIVIEQGMPDVDKDGDNSNCAWAWADGERMYMDGWSKKISIKCHKSGLKLLAWDGDEGHTCGGGKYLVEREPGYKERMAEVRRQEVIEDERITREEEEEKRKRDSAGQRAREEERLAERARIRLERDRDDMSNAEHETKRFLRWEAEAALKEKTRSNNS</sequence>
<name>A0ABQ6MLM8_9STRA</name>
<dbReference type="Gene3D" id="2.60.200.40">
    <property type="match status" value="1"/>
</dbReference>
<proteinExistence type="predicted"/>
<keyword evidence="3" id="KW-1185">Reference proteome</keyword>
<dbReference type="InterPro" id="IPR016064">
    <property type="entry name" value="NAD/diacylglycerol_kinase_sf"/>
</dbReference>
<evidence type="ECO:0000256" key="1">
    <source>
        <dbReference type="SAM" id="MobiDB-lite"/>
    </source>
</evidence>
<dbReference type="EMBL" id="BRYB01000376">
    <property type="protein sequence ID" value="GMI28798.1"/>
    <property type="molecule type" value="Genomic_DNA"/>
</dbReference>
<dbReference type="Proteomes" id="UP001165060">
    <property type="component" value="Unassembled WGS sequence"/>
</dbReference>
<organism evidence="2 3">
    <name type="scientific">Tetraparma gracilis</name>
    <dbReference type="NCBI Taxonomy" id="2962635"/>
    <lineage>
        <taxon>Eukaryota</taxon>
        <taxon>Sar</taxon>
        <taxon>Stramenopiles</taxon>
        <taxon>Ochrophyta</taxon>
        <taxon>Bolidophyceae</taxon>
        <taxon>Parmales</taxon>
        <taxon>Triparmaceae</taxon>
        <taxon>Tetraparma</taxon>
    </lineage>
</organism>
<dbReference type="Gene3D" id="3.40.50.10330">
    <property type="entry name" value="Probable inorganic polyphosphate/atp-NAD kinase, domain 1"/>
    <property type="match status" value="1"/>
</dbReference>
<protein>
    <submittedName>
        <fullName evidence="2">Uncharacterized protein</fullName>
    </submittedName>
</protein>
<accession>A0ABQ6MLM8</accession>
<evidence type="ECO:0000313" key="2">
    <source>
        <dbReference type="EMBL" id="GMI28798.1"/>
    </source>
</evidence>
<gene>
    <name evidence="2" type="ORF">TeGR_g1707</name>
</gene>
<comment type="caution">
    <text evidence="2">The sequence shown here is derived from an EMBL/GenBank/DDBJ whole genome shotgun (WGS) entry which is preliminary data.</text>
</comment>